<dbReference type="Gene3D" id="3.40.50.300">
    <property type="entry name" value="P-loop containing nucleotide triphosphate hydrolases"/>
    <property type="match status" value="1"/>
</dbReference>
<dbReference type="Proteomes" id="UP000297475">
    <property type="component" value="Unassembled WGS sequence"/>
</dbReference>
<dbReference type="CDD" id="cd01672">
    <property type="entry name" value="TMPK"/>
    <property type="match status" value="1"/>
</dbReference>
<gene>
    <name evidence="12" type="primary">tmk</name>
    <name evidence="14" type="ORF">E4656_04225</name>
</gene>
<dbReference type="GO" id="GO:0005829">
    <property type="term" value="C:cytosol"/>
    <property type="evidence" value="ECO:0007669"/>
    <property type="project" value="TreeGrafter"/>
</dbReference>
<reference evidence="14 15" key="1">
    <citation type="submission" date="2019-04" db="EMBL/GenBank/DDBJ databases">
        <title>Natronospirillum operosus gen. nov., sp. nov., a haloalkaliphilic satellite isolated from decaying biomass of laboratory culture of cyanobacterium Geitlerinema sp. and proposal of Natronospirillaceae fam. nov. and Saccharospirillaceae fam. nov.</title>
        <authorList>
            <person name="Kevbrin V."/>
            <person name="Boltyanskaya Y."/>
            <person name="Koziaeva V."/>
            <person name="Grouzdev D.S."/>
            <person name="Park M."/>
            <person name="Cho J."/>
        </authorList>
    </citation>
    <scope>NUCLEOTIDE SEQUENCE [LARGE SCALE GENOMIC DNA]</scope>
    <source>
        <strain evidence="14 15">G-116</strain>
    </source>
</reference>
<dbReference type="PANTHER" id="PTHR10344">
    <property type="entry name" value="THYMIDYLATE KINASE"/>
    <property type="match status" value="1"/>
</dbReference>
<dbReference type="SUPFAM" id="SSF52540">
    <property type="entry name" value="P-loop containing nucleoside triphosphate hydrolases"/>
    <property type="match status" value="1"/>
</dbReference>
<evidence type="ECO:0000256" key="2">
    <source>
        <dbReference type="ARBA" id="ARBA00012980"/>
    </source>
</evidence>
<proteinExistence type="inferred from homology"/>
<evidence type="ECO:0000256" key="5">
    <source>
        <dbReference type="ARBA" id="ARBA00022727"/>
    </source>
</evidence>
<feature type="binding site" evidence="12">
    <location>
        <begin position="14"/>
        <end position="21"/>
    </location>
    <ligand>
        <name>ATP</name>
        <dbReference type="ChEBI" id="CHEBI:30616"/>
    </ligand>
</feature>
<dbReference type="GO" id="GO:0006235">
    <property type="term" value="P:dTTP biosynthetic process"/>
    <property type="evidence" value="ECO:0007669"/>
    <property type="project" value="UniProtKB-UniRule"/>
</dbReference>
<dbReference type="GO" id="GO:0005524">
    <property type="term" value="F:ATP binding"/>
    <property type="evidence" value="ECO:0007669"/>
    <property type="project" value="UniProtKB-UniRule"/>
</dbReference>
<dbReference type="InterPro" id="IPR018094">
    <property type="entry name" value="Thymidylate_kinase"/>
</dbReference>
<evidence type="ECO:0000256" key="12">
    <source>
        <dbReference type="HAMAP-Rule" id="MF_00165"/>
    </source>
</evidence>
<evidence type="ECO:0000256" key="1">
    <source>
        <dbReference type="ARBA" id="ARBA00009776"/>
    </source>
</evidence>
<evidence type="ECO:0000256" key="6">
    <source>
        <dbReference type="ARBA" id="ARBA00022741"/>
    </source>
</evidence>
<evidence type="ECO:0000256" key="4">
    <source>
        <dbReference type="ARBA" id="ARBA00022679"/>
    </source>
</evidence>
<keyword evidence="6 12" id="KW-0547">Nucleotide-binding</keyword>
<protein>
    <recommendedName>
        <fullName evidence="3 12">Thymidylate kinase</fullName>
        <ecNumber evidence="2 12">2.7.4.9</ecNumber>
    </recommendedName>
    <alternativeName>
        <fullName evidence="9 12">dTMP kinase</fullName>
    </alternativeName>
</protein>
<dbReference type="EC" id="2.7.4.9" evidence="2 12"/>
<dbReference type="FunFam" id="3.40.50.300:FF:000225">
    <property type="entry name" value="Thymidylate kinase"/>
    <property type="match status" value="1"/>
</dbReference>
<evidence type="ECO:0000256" key="8">
    <source>
        <dbReference type="ARBA" id="ARBA00022840"/>
    </source>
</evidence>
<accession>A0A4Z0WG99</accession>
<comment type="function">
    <text evidence="11 12">Phosphorylation of dTMP to form dTDP in both de novo and salvage pathways of dTTP synthesis.</text>
</comment>
<comment type="similarity">
    <text evidence="1 12">Belongs to the thymidylate kinase family.</text>
</comment>
<keyword evidence="15" id="KW-1185">Reference proteome</keyword>
<keyword evidence="4 12" id="KW-0808">Transferase</keyword>
<keyword evidence="7 12" id="KW-0418">Kinase</keyword>
<evidence type="ECO:0000256" key="11">
    <source>
        <dbReference type="ARBA" id="ARBA00057735"/>
    </source>
</evidence>
<name>A0A4Z0WG99_9GAMM</name>
<dbReference type="PANTHER" id="PTHR10344:SF4">
    <property type="entry name" value="UMP-CMP KINASE 2, MITOCHONDRIAL"/>
    <property type="match status" value="1"/>
</dbReference>
<evidence type="ECO:0000313" key="14">
    <source>
        <dbReference type="EMBL" id="TGG95628.1"/>
    </source>
</evidence>
<keyword evidence="5 12" id="KW-0545">Nucleotide biosynthesis</keyword>
<dbReference type="GO" id="GO:0004798">
    <property type="term" value="F:dTMP kinase activity"/>
    <property type="evidence" value="ECO:0007669"/>
    <property type="project" value="UniProtKB-UniRule"/>
</dbReference>
<dbReference type="Pfam" id="PF02223">
    <property type="entry name" value="Thymidylate_kin"/>
    <property type="match status" value="1"/>
</dbReference>
<dbReference type="EMBL" id="SRMF01000001">
    <property type="protein sequence ID" value="TGG95628.1"/>
    <property type="molecule type" value="Genomic_DNA"/>
</dbReference>
<dbReference type="InterPro" id="IPR027417">
    <property type="entry name" value="P-loop_NTPase"/>
</dbReference>
<dbReference type="AlphaFoldDB" id="A0A4Z0WG99"/>
<evidence type="ECO:0000256" key="3">
    <source>
        <dbReference type="ARBA" id="ARBA00017144"/>
    </source>
</evidence>
<evidence type="ECO:0000256" key="10">
    <source>
        <dbReference type="ARBA" id="ARBA00048743"/>
    </source>
</evidence>
<keyword evidence="8 12" id="KW-0067">ATP-binding</keyword>
<dbReference type="InterPro" id="IPR039430">
    <property type="entry name" value="Thymidylate_kin-like_dom"/>
</dbReference>
<dbReference type="RefSeq" id="WP_135481449.1">
    <property type="nucleotide sequence ID" value="NZ_SRMF01000001.1"/>
</dbReference>
<feature type="domain" description="Thymidylate kinase-like" evidence="13">
    <location>
        <begin position="12"/>
        <end position="200"/>
    </location>
</feature>
<evidence type="ECO:0000259" key="13">
    <source>
        <dbReference type="Pfam" id="PF02223"/>
    </source>
</evidence>
<evidence type="ECO:0000256" key="7">
    <source>
        <dbReference type="ARBA" id="ARBA00022777"/>
    </source>
</evidence>
<dbReference type="GO" id="GO:0006227">
    <property type="term" value="P:dUDP biosynthetic process"/>
    <property type="evidence" value="ECO:0007669"/>
    <property type="project" value="TreeGrafter"/>
</dbReference>
<dbReference type="OrthoDB" id="9774907at2"/>
<dbReference type="NCBIfam" id="TIGR00041">
    <property type="entry name" value="DTMP_kinase"/>
    <property type="match status" value="1"/>
</dbReference>
<organism evidence="14 15">
    <name type="scientific">Natronospirillum operosum</name>
    <dbReference type="NCBI Taxonomy" id="2759953"/>
    <lineage>
        <taxon>Bacteria</taxon>
        <taxon>Pseudomonadati</taxon>
        <taxon>Pseudomonadota</taxon>
        <taxon>Gammaproteobacteria</taxon>
        <taxon>Oceanospirillales</taxon>
        <taxon>Natronospirillaceae</taxon>
        <taxon>Natronospirillum</taxon>
    </lineage>
</organism>
<dbReference type="HAMAP" id="MF_00165">
    <property type="entry name" value="Thymidylate_kinase"/>
    <property type="match status" value="1"/>
</dbReference>
<comment type="caution">
    <text evidence="14">The sequence shown here is derived from an EMBL/GenBank/DDBJ whole genome shotgun (WGS) entry which is preliminary data.</text>
</comment>
<dbReference type="GO" id="GO:0006233">
    <property type="term" value="P:dTDP biosynthetic process"/>
    <property type="evidence" value="ECO:0007669"/>
    <property type="project" value="InterPro"/>
</dbReference>
<sequence length="210" mass="23713">MTASRPGRFLTLEGLEGVGKTTNLAFVESWLQRHEIPYLVTREPGGTPLAEELRHLLLNPRTEAVDPWCELLMVFAARAQHLNTLIRPALAAGTWVLSDRFTDATYAYQGAGRGLPLPDIEVLENLVQRELRPDCTFLLDAPPEVGLSRARDRGELDRFEREKVDFFERARRIYLDRAAAAPERYHVLDATQPLAAVQQDMAARLEALRP</sequence>
<comment type="catalytic activity">
    <reaction evidence="10 12">
        <text>dTMP + ATP = dTDP + ADP</text>
        <dbReference type="Rhea" id="RHEA:13517"/>
        <dbReference type="ChEBI" id="CHEBI:30616"/>
        <dbReference type="ChEBI" id="CHEBI:58369"/>
        <dbReference type="ChEBI" id="CHEBI:63528"/>
        <dbReference type="ChEBI" id="CHEBI:456216"/>
        <dbReference type="EC" id="2.7.4.9"/>
    </reaction>
</comment>
<evidence type="ECO:0000313" key="15">
    <source>
        <dbReference type="Proteomes" id="UP000297475"/>
    </source>
</evidence>
<evidence type="ECO:0000256" key="9">
    <source>
        <dbReference type="ARBA" id="ARBA00029962"/>
    </source>
</evidence>